<name>A0A7W3IVS3_9ACTN</name>
<accession>A0A7W3IVS3</accession>
<evidence type="ECO:0008006" key="4">
    <source>
        <dbReference type="Google" id="ProtNLM"/>
    </source>
</evidence>
<evidence type="ECO:0000256" key="1">
    <source>
        <dbReference type="SAM" id="MobiDB-lite"/>
    </source>
</evidence>
<dbReference type="Pfam" id="PF09438">
    <property type="entry name" value="DUF2017"/>
    <property type="match status" value="1"/>
</dbReference>
<evidence type="ECO:0000313" key="2">
    <source>
        <dbReference type="EMBL" id="MBA8796159.1"/>
    </source>
</evidence>
<dbReference type="RefSeq" id="WP_182561726.1">
    <property type="nucleotide sequence ID" value="NZ_JACGWT010000006.1"/>
</dbReference>
<gene>
    <name evidence="2" type="ORF">FHX74_003800</name>
</gene>
<organism evidence="2 3">
    <name type="scientific">Microlunatus kandeliicorticis</name>
    <dbReference type="NCBI Taxonomy" id="1759536"/>
    <lineage>
        <taxon>Bacteria</taxon>
        <taxon>Bacillati</taxon>
        <taxon>Actinomycetota</taxon>
        <taxon>Actinomycetes</taxon>
        <taxon>Propionibacteriales</taxon>
        <taxon>Propionibacteriaceae</taxon>
        <taxon>Microlunatus</taxon>
    </lineage>
</organism>
<dbReference type="AlphaFoldDB" id="A0A7W3IVS3"/>
<dbReference type="InterPro" id="IPR018561">
    <property type="entry name" value="AosR"/>
</dbReference>
<comment type="caution">
    <text evidence="2">The sequence shown here is derived from an EMBL/GenBank/DDBJ whole genome shotgun (WGS) entry which is preliminary data.</text>
</comment>
<feature type="region of interest" description="Disordered" evidence="1">
    <location>
        <begin position="36"/>
        <end position="81"/>
    </location>
</feature>
<dbReference type="EMBL" id="JACGWT010000006">
    <property type="protein sequence ID" value="MBA8796159.1"/>
    <property type="molecule type" value="Genomic_DNA"/>
</dbReference>
<dbReference type="Proteomes" id="UP000523079">
    <property type="component" value="Unassembled WGS sequence"/>
</dbReference>
<reference evidence="2 3" key="1">
    <citation type="submission" date="2020-07" db="EMBL/GenBank/DDBJ databases">
        <title>Sequencing the genomes of 1000 actinobacteria strains.</title>
        <authorList>
            <person name="Klenk H.-P."/>
        </authorList>
    </citation>
    <scope>NUCLEOTIDE SEQUENCE [LARGE SCALE GENOMIC DNA]</scope>
    <source>
        <strain evidence="2 3">DSM 100723</strain>
    </source>
</reference>
<sequence>MRKFRRQGIVITTQLSPDEVMLLQSLIAQLVEMIGEDETDGADGDGPTGGDPTAPGGSGDDPFAVWAKEFEPPGTTAPPDDPALQRLFPEAYRDDPEAAADFRRFTERSLRDKKVADAQVALQHLAMTDQGRQELRIPKDEVDPWLRTLTSLRLAVAARLGIDDADVAEQLADLPDEDPRAWLASVYDWLGFAQETLLAAL</sequence>
<evidence type="ECO:0000313" key="3">
    <source>
        <dbReference type="Proteomes" id="UP000523079"/>
    </source>
</evidence>
<protein>
    <recommendedName>
        <fullName evidence="4">DUF2017 domain-containing protein</fullName>
    </recommendedName>
</protein>
<keyword evidence="3" id="KW-1185">Reference proteome</keyword>
<proteinExistence type="predicted"/>